<dbReference type="SUPFAM" id="SSF52540">
    <property type="entry name" value="P-loop containing nucleoside triphosphate hydrolases"/>
    <property type="match status" value="1"/>
</dbReference>
<keyword evidence="7" id="KW-1185">Reference proteome</keyword>
<dbReference type="CDD" id="cd03257">
    <property type="entry name" value="ABC_NikE_OppD_transporters"/>
    <property type="match status" value="1"/>
</dbReference>
<dbReference type="GO" id="GO:0016887">
    <property type="term" value="F:ATP hydrolysis activity"/>
    <property type="evidence" value="ECO:0007669"/>
    <property type="project" value="InterPro"/>
</dbReference>
<evidence type="ECO:0000256" key="2">
    <source>
        <dbReference type="ARBA" id="ARBA00022448"/>
    </source>
</evidence>
<evidence type="ECO:0000313" key="7">
    <source>
        <dbReference type="Proteomes" id="UP000009047"/>
    </source>
</evidence>
<dbReference type="GO" id="GO:0005524">
    <property type="term" value="F:ATP binding"/>
    <property type="evidence" value="ECO:0007669"/>
    <property type="project" value="UniProtKB-KW"/>
</dbReference>
<evidence type="ECO:0000256" key="3">
    <source>
        <dbReference type="ARBA" id="ARBA00022741"/>
    </source>
</evidence>
<reference evidence="6 7" key="1">
    <citation type="journal article" date="2010" name="Stand. Genomic Sci.">
        <title>Complete genome sequence of Desulfarculus baarsii type strain (2st14).</title>
        <authorList>
            <person name="Sun H."/>
            <person name="Spring S."/>
            <person name="Lapidus A."/>
            <person name="Davenport K."/>
            <person name="Del Rio T.G."/>
            <person name="Tice H."/>
            <person name="Nolan M."/>
            <person name="Copeland A."/>
            <person name="Cheng J.F."/>
            <person name="Lucas S."/>
            <person name="Tapia R."/>
            <person name="Goodwin L."/>
            <person name="Pitluck S."/>
            <person name="Ivanova N."/>
            <person name="Pagani I."/>
            <person name="Mavromatis K."/>
            <person name="Ovchinnikova G."/>
            <person name="Pati A."/>
            <person name="Chen A."/>
            <person name="Palaniappan K."/>
            <person name="Hauser L."/>
            <person name="Chang Y.J."/>
            <person name="Jeffries C.D."/>
            <person name="Detter J.C."/>
            <person name="Han C."/>
            <person name="Rohde M."/>
            <person name="Brambilla E."/>
            <person name="Goker M."/>
            <person name="Woyke T."/>
            <person name="Bristow J."/>
            <person name="Eisen J.A."/>
            <person name="Markowitz V."/>
            <person name="Hugenholtz P."/>
            <person name="Kyrpides N.C."/>
            <person name="Klenk H.P."/>
            <person name="Land M."/>
        </authorList>
    </citation>
    <scope>NUCLEOTIDE SEQUENCE [LARGE SCALE GENOMIC DNA]</scope>
    <source>
        <strain evidence="7">ATCC 33931 / DSM 2075 / LMG 7858 / VKM B-1802 / 2st14</strain>
    </source>
</reference>
<dbReference type="InterPro" id="IPR003593">
    <property type="entry name" value="AAA+_ATPase"/>
</dbReference>
<organism evidence="6 7">
    <name type="scientific">Desulfarculus baarsii (strain ATCC 33931 / DSM 2075 / LMG 7858 / VKM B-1802 / 2st14)</name>
    <dbReference type="NCBI Taxonomy" id="644282"/>
    <lineage>
        <taxon>Bacteria</taxon>
        <taxon>Pseudomonadati</taxon>
        <taxon>Thermodesulfobacteriota</taxon>
        <taxon>Desulfarculia</taxon>
        <taxon>Desulfarculales</taxon>
        <taxon>Desulfarculaceae</taxon>
        <taxon>Desulfarculus</taxon>
    </lineage>
</organism>
<proteinExistence type="inferred from homology"/>
<comment type="similarity">
    <text evidence="1">Belongs to the ABC transporter superfamily.</text>
</comment>
<dbReference type="STRING" id="644282.Deba_1665"/>
<dbReference type="EMBL" id="CP002085">
    <property type="protein sequence ID" value="ADK85033.1"/>
    <property type="molecule type" value="Genomic_DNA"/>
</dbReference>
<dbReference type="HOGENOM" id="CLU_000604_1_23_7"/>
<dbReference type="Proteomes" id="UP000009047">
    <property type="component" value="Chromosome"/>
</dbReference>
<evidence type="ECO:0000256" key="1">
    <source>
        <dbReference type="ARBA" id="ARBA00005417"/>
    </source>
</evidence>
<evidence type="ECO:0000313" key="6">
    <source>
        <dbReference type="EMBL" id="ADK85033.1"/>
    </source>
</evidence>
<gene>
    <name evidence="6" type="ordered locus">Deba_1665</name>
</gene>
<evidence type="ECO:0000256" key="4">
    <source>
        <dbReference type="ARBA" id="ARBA00022840"/>
    </source>
</evidence>
<dbReference type="PANTHER" id="PTHR43776:SF7">
    <property type="entry name" value="D,D-DIPEPTIDE TRANSPORT ATP-BINDING PROTEIN DDPF-RELATED"/>
    <property type="match status" value="1"/>
</dbReference>
<evidence type="ECO:0000259" key="5">
    <source>
        <dbReference type="PROSITE" id="PS50893"/>
    </source>
</evidence>
<sequence length="256" mass="27099">MPEPLLRAQGLTKAYAASGGGARRAVDGVSLTILPGQAVGVAGPSGSGKSTLGRLILGLEPLDVGQLRLAGVEYGRGKGDRPRLARLVQMIWQDPQVHLNPRMSASQAVAEPLWAIAGRAKPRAQAQARDLLARVGLEPGLAERRPHQLSGGQCQRVAIARALALGPRLLICDEAVASLDLPGQLQIVDLLDELVVGGLSVLFISHDLGILARLCAEVHVMDRGAVIESGPVARVLDTPRRELTKRLLAGEPMPRR</sequence>
<dbReference type="InterPro" id="IPR003439">
    <property type="entry name" value="ABC_transporter-like_ATP-bd"/>
</dbReference>
<dbReference type="PANTHER" id="PTHR43776">
    <property type="entry name" value="TRANSPORT ATP-BINDING PROTEIN"/>
    <property type="match status" value="1"/>
</dbReference>
<dbReference type="KEGG" id="dbr:Deba_1665"/>
<keyword evidence="3" id="KW-0547">Nucleotide-binding</keyword>
<dbReference type="eggNOG" id="COG4608">
    <property type="taxonomic scope" value="Bacteria"/>
</dbReference>
<dbReference type="Gene3D" id="3.40.50.300">
    <property type="entry name" value="P-loop containing nucleotide triphosphate hydrolases"/>
    <property type="match status" value="1"/>
</dbReference>
<dbReference type="InterPro" id="IPR050319">
    <property type="entry name" value="ABC_transp_ATP-bind"/>
</dbReference>
<dbReference type="InterPro" id="IPR027417">
    <property type="entry name" value="P-loop_NTPase"/>
</dbReference>
<accession>E1QHJ0</accession>
<keyword evidence="4" id="KW-0067">ATP-binding</keyword>
<protein>
    <submittedName>
        <fullName evidence="6">ABC transporter related protein</fullName>
    </submittedName>
</protein>
<dbReference type="SMART" id="SM00382">
    <property type="entry name" value="AAA"/>
    <property type="match status" value="1"/>
</dbReference>
<name>E1QHJ0_DESB2</name>
<dbReference type="InterPro" id="IPR017871">
    <property type="entry name" value="ABC_transporter-like_CS"/>
</dbReference>
<dbReference type="PROSITE" id="PS00211">
    <property type="entry name" value="ABC_TRANSPORTER_1"/>
    <property type="match status" value="1"/>
</dbReference>
<dbReference type="RefSeq" id="WP_013258486.1">
    <property type="nucleotide sequence ID" value="NC_014365.1"/>
</dbReference>
<dbReference type="PROSITE" id="PS50893">
    <property type="entry name" value="ABC_TRANSPORTER_2"/>
    <property type="match status" value="1"/>
</dbReference>
<dbReference type="AlphaFoldDB" id="E1QHJ0"/>
<keyword evidence="2" id="KW-0813">Transport</keyword>
<dbReference type="Pfam" id="PF00005">
    <property type="entry name" value="ABC_tran"/>
    <property type="match status" value="1"/>
</dbReference>
<dbReference type="GO" id="GO:0055085">
    <property type="term" value="P:transmembrane transport"/>
    <property type="evidence" value="ECO:0007669"/>
    <property type="project" value="UniProtKB-ARBA"/>
</dbReference>
<feature type="domain" description="ABC transporter" evidence="5">
    <location>
        <begin position="6"/>
        <end position="248"/>
    </location>
</feature>